<comment type="similarity">
    <text evidence="2 7">Belongs to the glycosyltransferase 4 family. MraY subfamily.</text>
</comment>
<dbReference type="CDD" id="cd06852">
    <property type="entry name" value="GT_MraY"/>
    <property type="match status" value="1"/>
</dbReference>
<dbReference type="EC" id="2.7.8.13" evidence="7 8"/>
<reference evidence="9 10" key="1">
    <citation type="submission" date="2021-05" db="EMBL/GenBank/DDBJ databases">
        <title>Fusibacter ferrireducens sp. nov., an anaerobic, sulfur- and Fe-reducing bacterium isolated from the mangrove sediment.</title>
        <authorList>
            <person name="Qiu D."/>
        </authorList>
    </citation>
    <scope>NUCLEOTIDE SEQUENCE [LARGE SCALE GENOMIC DNA]</scope>
    <source>
        <strain evidence="9 10">DSM 12116</strain>
    </source>
</reference>
<feature type="transmembrane region" description="Helical" evidence="7">
    <location>
        <begin position="242"/>
        <end position="265"/>
    </location>
</feature>
<feature type="transmembrane region" description="Helical" evidence="7">
    <location>
        <begin position="292"/>
        <end position="310"/>
    </location>
</feature>
<feature type="transmembrane region" description="Helical" evidence="7">
    <location>
        <begin position="168"/>
        <end position="187"/>
    </location>
</feature>
<accession>A0ABS5PSL1</accession>
<comment type="cofactor">
    <cofactor evidence="7">
        <name>Mg(2+)</name>
        <dbReference type="ChEBI" id="CHEBI:18420"/>
    </cofactor>
</comment>
<keyword evidence="7" id="KW-0460">Magnesium</keyword>
<dbReference type="InterPro" id="IPR018480">
    <property type="entry name" value="PNAcMuramoyl-5peptid_Trfase_CS"/>
</dbReference>
<feature type="transmembrane region" description="Helical" evidence="7">
    <location>
        <begin position="46"/>
        <end position="67"/>
    </location>
</feature>
<keyword evidence="7" id="KW-0133">Cell shape</keyword>
<comment type="caution">
    <text evidence="9">The sequence shown here is derived from an EMBL/GenBank/DDBJ whole genome shotgun (WGS) entry which is preliminary data.</text>
</comment>
<keyword evidence="7" id="KW-0131">Cell cycle</keyword>
<dbReference type="InterPro" id="IPR000715">
    <property type="entry name" value="Glycosyl_transferase_4"/>
</dbReference>
<comment type="catalytic activity">
    <reaction evidence="7">
        <text>UDP-N-acetyl-alpha-D-muramoyl-L-alanyl-gamma-D-glutamyl-meso-2,6-diaminopimeloyl-D-alanyl-D-alanine + di-trans,octa-cis-undecaprenyl phosphate = di-trans,octa-cis-undecaprenyl diphospho-N-acetyl-alpha-D-muramoyl-L-alanyl-D-glutamyl-meso-2,6-diaminopimeloyl-D-alanyl-D-alanine + UMP</text>
        <dbReference type="Rhea" id="RHEA:28386"/>
        <dbReference type="ChEBI" id="CHEBI:57865"/>
        <dbReference type="ChEBI" id="CHEBI:60392"/>
        <dbReference type="ChEBI" id="CHEBI:61386"/>
        <dbReference type="ChEBI" id="CHEBI:61387"/>
        <dbReference type="EC" id="2.7.8.13"/>
    </reaction>
</comment>
<evidence type="ECO:0000256" key="7">
    <source>
        <dbReference type="HAMAP-Rule" id="MF_00038"/>
    </source>
</evidence>
<feature type="transmembrane region" description="Helical" evidence="7">
    <location>
        <begin position="139"/>
        <end position="156"/>
    </location>
</feature>
<dbReference type="Pfam" id="PF00953">
    <property type="entry name" value="Glycos_transf_4"/>
    <property type="match status" value="1"/>
</dbReference>
<dbReference type="PROSITE" id="PS01348">
    <property type="entry name" value="MRAY_2"/>
    <property type="match status" value="1"/>
</dbReference>
<dbReference type="PANTHER" id="PTHR22926">
    <property type="entry name" value="PHOSPHO-N-ACETYLMURAMOYL-PENTAPEPTIDE-TRANSFERASE"/>
    <property type="match status" value="1"/>
</dbReference>
<gene>
    <name evidence="7 9" type="primary">mraY</name>
    <name evidence="9" type="ORF">KHM83_12700</name>
</gene>
<dbReference type="Proteomes" id="UP000746471">
    <property type="component" value="Unassembled WGS sequence"/>
</dbReference>
<proteinExistence type="inferred from homology"/>
<feature type="transmembrane region" description="Helical" evidence="7">
    <location>
        <begin position="6"/>
        <end position="25"/>
    </location>
</feature>
<keyword evidence="10" id="KW-1185">Reference proteome</keyword>
<dbReference type="GO" id="GO:0016740">
    <property type="term" value="F:transferase activity"/>
    <property type="evidence" value="ECO:0007669"/>
    <property type="project" value="UniProtKB-KW"/>
</dbReference>
<dbReference type="PANTHER" id="PTHR22926:SF5">
    <property type="entry name" value="PHOSPHO-N-ACETYLMURAMOYL-PENTAPEPTIDE-TRANSFERASE HOMOLOG"/>
    <property type="match status" value="1"/>
</dbReference>
<evidence type="ECO:0000256" key="3">
    <source>
        <dbReference type="ARBA" id="ARBA00022679"/>
    </source>
</evidence>
<dbReference type="EMBL" id="JAHBCL010000021">
    <property type="protein sequence ID" value="MBS7527536.1"/>
    <property type="molecule type" value="Genomic_DNA"/>
</dbReference>
<evidence type="ECO:0000256" key="5">
    <source>
        <dbReference type="ARBA" id="ARBA00022989"/>
    </source>
</evidence>
<dbReference type="InterPro" id="IPR003524">
    <property type="entry name" value="PNAcMuramoyl-5peptid_Trfase"/>
</dbReference>
<evidence type="ECO:0000256" key="1">
    <source>
        <dbReference type="ARBA" id="ARBA00004141"/>
    </source>
</evidence>
<keyword evidence="6 7" id="KW-0472">Membrane</keyword>
<keyword evidence="7" id="KW-1003">Cell membrane</keyword>
<evidence type="ECO:0000256" key="6">
    <source>
        <dbReference type="ARBA" id="ARBA00023136"/>
    </source>
</evidence>
<evidence type="ECO:0000313" key="10">
    <source>
        <dbReference type="Proteomes" id="UP000746471"/>
    </source>
</evidence>
<feature type="transmembrane region" description="Helical" evidence="7">
    <location>
        <begin position="193"/>
        <end position="210"/>
    </location>
</feature>
<evidence type="ECO:0000256" key="8">
    <source>
        <dbReference type="NCBIfam" id="TIGR00445"/>
    </source>
</evidence>
<comment type="function">
    <text evidence="7">Catalyzes the initial step of the lipid cycle reactions in the biosynthesis of the cell wall peptidoglycan: transfers peptidoglycan precursor phospho-MurNAc-pentapeptide from UDP-MurNAc-pentapeptide onto the lipid carrier undecaprenyl phosphate, yielding undecaprenyl-pyrophosphoryl-MurNAc-pentapeptide, known as lipid I.</text>
</comment>
<keyword evidence="4 7" id="KW-0812">Transmembrane</keyword>
<comment type="subcellular location">
    <subcellularLocation>
        <location evidence="7">Cell membrane</location>
        <topology evidence="7">Multi-pass membrane protein</topology>
    </subcellularLocation>
    <subcellularLocation>
        <location evidence="1">Membrane</location>
        <topology evidence="1">Multi-pass membrane protein</topology>
    </subcellularLocation>
</comment>
<protein>
    <recommendedName>
        <fullName evidence="7 8">Phospho-N-acetylmuramoyl-pentapeptide-transferase</fullName>
        <ecNumber evidence="7 8">2.7.8.13</ecNumber>
    </recommendedName>
    <alternativeName>
        <fullName evidence="7">UDP-MurNAc-pentapeptide phosphotransferase</fullName>
    </alternativeName>
</protein>
<evidence type="ECO:0000256" key="2">
    <source>
        <dbReference type="ARBA" id="ARBA00005583"/>
    </source>
</evidence>
<feature type="transmembrane region" description="Helical" evidence="7">
    <location>
        <begin position="73"/>
        <end position="89"/>
    </location>
</feature>
<evidence type="ECO:0000256" key="4">
    <source>
        <dbReference type="ARBA" id="ARBA00022692"/>
    </source>
</evidence>
<keyword evidence="7" id="KW-0132">Cell division</keyword>
<feature type="transmembrane region" description="Helical" evidence="7">
    <location>
        <begin position="109"/>
        <end position="127"/>
    </location>
</feature>
<dbReference type="HAMAP" id="MF_00038">
    <property type="entry name" value="MraY"/>
    <property type="match status" value="1"/>
</dbReference>
<feature type="transmembrane region" description="Helical" evidence="7">
    <location>
        <begin position="217"/>
        <end position="236"/>
    </location>
</feature>
<organism evidence="9 10">
    <name type="scientific">Fusibacter paucivorans</name>
    <dbReference type="NCBI Taxonomy" id="76009"/>
    <lineage>
        <taxon>Bacteria</taxon>
        <taxon>Bacillati</taxon>
        <taxon>Bacillota</taxon>
        <taxon>Clostridia</taxon>
        <taxon>Eubacteriales</taxon>
        <taxon>Eubacteriales Family XII. Incertae Sedis</taxon>
        <taxon>Fusibacter</taxon>
    </lineage>
</organism>
<name>A0ABS5PSL1_9FIRM</name>
<comment type="pathway">
    <text evidence="7">Cell wall biogenesis; peptidoglycan biosynthesis.</text>
</comment>
<keyword evidence="5 7" id="KW-1133">Transmembrane helix</keyword>
<evidence type="ECO:0000313" key="9">
    <source>
        <dbReference type="EMBL" id="MBS7527536.1"/>
    </source>
</evidence>
<dbReference type="NCBIfam" id="TIGR00445">
    <property type="entry name" value="mraY"/>
    <property type="match status" value="1"/>
</dbReference>
<sequence>MAAVYFALALGASIFLGPVVIPQLRKLKFGQAIREEGPQSHMSKQGTPTMGGFIFLTAFLFVMAVFFMNQLEVVFVMLSLVLFGGIGFLDDYIKVIRKHNLGLKSKQKLGLQLLASIILTIFASQFGTDTHLPFHLGNYDLGIWFFPLVVFIFLAVDNAVNLTDGLDGLATSVTVVVIFFYAVVAAVKGETALMWSAFAFAGALIGYLKFNWHPAKVFMGDTGSLALGGVVAAYAIALKIPFFIPIVGLIYVIENLSVIIQVLYYKKTKKRFFKMAPIHHHFELSGWREVKIVLTFAAVTAVAGVVSLLVL</sequence>
<keyword evidence="7" id="KW-0479">Metal-binding</keyword>
<keyword evidence="7" id="KW-0573">Peptidoglycan synthesis</keyword>
<keyword evidence="7" id="KW-0961">Cell wall biogenesis/degradation</keyword>
<keyword evidence="3 7" id="KW-0808">Transferase</keyword>